<feature type="domain" description="DUF5077" evidence="2">
    <location>
        <begin position="49"/>
        <end position="170"/>
    </location>
</feature>
<organism evidence="3 4">
    <name type="scientific">Chitinophaga lutea</name>
    <dbReference type="NCBI Taxonomy" id="2488634"/>
    <lineage>
        <taxon>Bacteria</taxon>
        <taxon>Pseudomonadati</taxon>
        <taxon>Bacteroidota</taxon>
        <taxon>Chitinophagia</taxon>
        <taxon>Chitinophagales</taxon>
        <taxon>Chitinophagaceae</taxon>
        <taxon>Chitinophaga</taxon>
    </lineage>
</organism>
<comment type="caution">
    <text evidence="3">The sequence shown here is derived from an EMBL/GenBank/DDBJ whole genome shotgun (WGS) entry which is preliminary data.</text>
</comment>
<dbReference type="Proteomes" id="UP000278351">
    <property type="component" value="Unassembled WGS sequence"/>
</dbReference>
<proteinExistence type="predicted"/>
<dbReference type="PROSITE" id="PS51257">
    <property type="entry name" value="PROKAR_LIPOPROTEIN"/>
    <property type="match status" value="1"/>
</dbReference>
<dbReference type="OrthoDB" id="6014523at2"/>
<dbReference type="AlphaFoldDB" id="A0A3N4PHF1"/>
<feature type="chain" id="PRO_5018252423" evidence="1">
    <location>
        <begin position="28"/>
        <end position="438"/>
    </location>
</feature>
<protein>
    <submittedName>
        <fullName evidence="3">DUF5077 domain-containing protein</fullName>
    </submittedName>
</protein>
<dbReference type="Pfam" id="PF11958">
    <property type="entry name" value="DUF3472"/>
    <property type="match status" value="1"/>
</dbReference>
<evidence type="ECO:0000259" key="2">
    <source>
        <dbReference type="Pfam" id="PF16871"/>
    </source>
</evidence>
<dbReference type="RefSeq" id="WP_123847123.1">
    <property type="nucleotide sequence ID" value="NZ_RPDH01000002.1"/>
</dbReference>
<feature type="signal peptide" evidence="1">
    <location>
        <begin position="1"/>
        <end position="27"/>
    </location>
</feature>
<evidence type="ECO:0000313" key="4">
    <source>
        <dbReference type="Proteomes" id="UP000278351"/>
    </source>
</evidence>
<dbReference type="Pfam" id="PF16871">
    <property type="entry name" value="DUF5077"/>
    <property type="match status" value="1"/>
</dbReference>
<gene>
    <name evidence="3" type="ORF">EGT74_13725</name>
</gene>
<accession>A0A3N4PHF1</accession>
<evidence type="ECO:0000256" key="1">
    <source>
        <dbReference type="SAM" id="SignalP"/>
    </source>
</evidence>
<dbReference type="InterPro" id="IPR021862">
    <property type="entry name" value="DUF3472"/>
</dbReference>
<name>A0A3N4PHF1_9BACT</name>
<keyword evidence="1" id="KW-0732">Signal</keyword>
<dbReference type="InterPro" id="IPR031712">
    <property type="entry name" value="DUF5077"/>
</dbReference>
<keyword evidence="4" id="KW-1185">Reference proteome</keyword>
<sequence length="438" mass="46998">MKIKILLSSCTIALGALLFSCSKGKEAAPASERLENTLSVVPPASSYSVPLAGNGYVTTLASGGSEVITGNGLGNWTKTGSITSVWFRLALSGTLNVSIRAKVPSGTSNIRVTVNGTPFTKSITGSSYATHSIGSVTIGAVGYVRVDLQGISKTGGYFADVSDIIISGASTANNVVYANDAANYYWSRRGPSVHMGYTIPSGNTAEWFYNEMTVPAGEDKIGSYFMSNGFSGGYFGIQVNSATERRVLFSVWDPSQGKTTLVRKGPNVVDNTFGGEGTGGQSYLLFSWQAGTTYKFLTQIKPDGTGASLYSSWIYTPETSAWRFIATWKRPNTVSYYTSAHSFLENFIDTRGYLGRKVRYNNQWIYNTGGTWVELTQGRFTTDATGTNDQRRDYAGGLDAGSFYLQNGGFFANNTAYGSTFTRTATGTPPTVNLTTLP</sequence>
<reference evidence="3 4" key="1">
    <citation type="submission" date="2018-11" db="EMBL/GenBank/DDBJ databases">
        <title>Chitinophaga lutea sp.nov., isolate from arsenic contaminated soil.</title>
        <authorList>
            <person name="Zong Y."/>
        </authorList>
    </citation>
    <scope>NUCLEOTIDE SEQUENCE [LARGE SCALE GENOMIC DNA]</scope>
    <source>
        <strain evidence="3 4">ZY74</strain>
    </source>
</reference>
<dbReference type="EMBL" id="RPDH01000002">
    <property type="protein sequence ID" value="RPE08123.1"/>
    <property type="molecule type" value="Genomic_DNA"/>
</dbReference>
<evidence type="ECO:0000313" key="3">
    <source>
        <dbReference type="EMBL" id="RPE08123.1"/>
    </source>
</evidence>